<keyword evidence="8 10" id="KW-0472">Membrane</keyword>
<comment type="subcellular location">
    <subcellularLocation>
        <location evidence="1">Cell membrane</location>
        <topology evidence="1">Multi-pass membrane protein</topology>
    </subcellularLocation>
</comment>
<dbReference type="InterPro" id="IPR005702">
    <property type="entry name" value="Wzc-like_C"/>
</dbReference>
<dbReference type="Gene3D" id="3.40.50.300">
    <property type="entry name" value="P-loop containing nucleotide triphosphate hydrolases"/>
    <property type="match status" value="1"/>
</dbReference>
<evidence type="ECO:0000256" key="7">
    <source>
        <dbReference type="ARBA" id="ARBA00022989"/>
    </source>
</evidence>
<keyword evidence="9" id="KW-0175">Coiled coil</keyword>
<dbReference type="InterPro" id="IPR050445">
    <property type="entry name" value="Bact_polysacc_biosynth/exp"/>
</dbReference>
<comment type="caution">
    <text evidence="13">The sequence shown here is derived from an EMBL/GenBank/DDBJ whole genome shotgun (WGS) entry which is preliminary data.</text>
</comment>
<protein>
    <submittedName>
        <fullName evidence="13">Polysaccharide biosynthesis tyrosine autokinase</fullName>
    </submittedName>
</protein>
<dbReference type="PANTHER" id="PTHR32309">
    <property type="entry name" value="TYROSINE-PROTEIN KINASE"/>
    <property type="match status" value="1"/>
</dbReference>
<evidence type="ECO:0000259" key="12">
    <source>
        <dbReference type="Pfam" id="PF13807"/>
    </source>
</evidence>
<evidence type="ECO:0000313" key="14">
    <source>
        <dbReference type="Proteomes" id="UP000662314"/>
    </source>
</evidence>
<keyword evidence="3" id="KW-1003">Cell membrane</keyword>
<dbReference type="InterPro" id="IPR033756">
    <property type="entry name" value="YlxH/NBP35"/>
</dbReference>
<reference evidence="13 14" key="1">
    <citation type="journal article" date="2021" name="Int. J. Syst. Evol. Microbiol.">
        <title>Amazonocrinis nigriterrae gen. nov., sp. nov., Atlanticothrix silvestris gen. nov., sp. nov. and Dendronalium phyllosphericum gen. nov., sp. nov., nostocacean cyanobacteria from Brazilian environments.</title>
        <authorList>
            <person name="Alvarenga D.O."/>
            <person name="Andreote A.P.D."/>
            <person name="Branco L.H.Z."/>
            <person name="Delbaje E."/>
            <person name="Cruz R.B."/>
            <person name="Varani A.M."/>
            <person name="Fiore M.F."/>
        </authorList>
    </citation>
    <scope>NUCLEOTIDE SEQUENCE [LARGE SCALE GENOMIC DNA]</scope>
    <source>
        <strain evidence="13 14">CENA369</strain>
    </source>
</reference>
<feature type="coiled-coil region" evidence="9">
    <location>
        <begin position="182"/>
        <end position="314"/>
    </location>
</feature>
<sequence>MTMESLPNVEEVNIQKYLEVLQRRWLAVVGILGIAVTLGCLYAFSLKPSYKAEGSLMIKTNRTSSLIGSPEDIGRLEALNVNDNPLETQVRVINSNPVLEKTIKDLNLKENTGKPLSIPDLAQQLKVEGIKGTDVVQLSYQSNNPELAAKIVNKVINNYIDLNINANQNEALAAKQVLVVELPKAEEIVRRAESQLRLFKEKNQVIVLDQEATAAVDTISKLDNQIYQAQAQLNDVKGRLDQLRAQAQVNSQQGVIESELSQAPGVQKVLAQLQEAESQLALERTRFQAGHPTIINLEEKVTALKSLLKERTEQVAGEAPVTEGSLQIGQLRQSLIADITRGEAQRVGLDRQINTLLQQRYAYVRRANYLPKLEQNQRELERRLQAAQTTYETLLKKRQEIDIAQNQKIPNARVISYALTPDKPQGPRKLLFIVGGGAIGLFLGVIAAFSLDLIDRSVKTVKEAKEVLRYTVLGVIPTLGRNGKEHSSVVGLDRPIPKIIGRDVPYFPLGDAYQILQVNLKFLCSDKPLKSIVVTSSVPKEGKSEVSANLAVTMAQAGRRVLLVDTDMRHPIQHHIWELKNTVGLSNVIIGQVSLDEAVQEVMPNLEVLTCGTLPPNPVAMLDSQSMTKLISSFGRDYDFIIFDTPPLSGIPDAAVLSSLTDGILLVVRPGVVDLDSANSAKEFLTQSGQKVLGIVINGVNVKSEPDNYFYYTKRQQLEQSSVSGSLKKITQKSLISRKNNEREHP</sequence>
<accession>A0A8J7I3H8</accession>
<dbReference type="Pfam" id="PF02706">
    <property type="entry name" value="Wzz"/>
    <property type="match status" value="1"/>
</dbReference>
<dbReference type="SUPFAM" id="SSF52540">
    <property type="entry name" value="P-loop containing nucleoside triphosphate hydrolases"/>
    <property type="match status" value="1"/>
</dbReference>
<proteinExistence type="inferred from homology"/>
<organism evidence="13 14">
    <name type="scientific">Dendronalium phyllosphericum CENA369</name>
    <dbReference type="NCBI Taxonomy" id="1725256"/>
    <lineage>
        <taxon>Bacteria</taxon>
        <taxon>Bacillati</taxon>
        <taxon>Cyanobacteriota</taxon>
        <taxon>Cyanophyceae</taxon>
        <taxon>Nostocales</taxon>
        <taxon>Nostocaceae</taxon>
        <taxon>Dendronalium</taxon>
        <taxon>Dendronalium phyllosphericum</taxon>
    </lineage>
</organism>
<dbReference type="RefSeq" id="WP_214431831.1">
    <property type="nucleotide sequence ID" value="NZ_CAWPUQ010000117.1"/>
</dbReference>
<keyword evidence="7 10" id="KW-1133">Transmembrane helix</keyword>
<evidence type="ECO:0000313" key="13">
    <source>
        <dbReference type="EMBL" id="MBH8573008.1"/>
    </source>
</evidence>
<dbReference type="InterPro" id="IPR032807">
    <property type="entry name" value="GNVR"/>
</dbReference>
<comment type="similarity">
    <text evidence="2">Belongs to the CpsC/CapA family.</text>
</comment>
<dbReference type="GO" id="GO:0005524">
    <property type="term" value="F:ATP binding"/>
    <property type="evidence" value="ECO:0007669"/>
    <property type="project" value="UniProtKB-KW"/>
</dbReference>
<dbReference type="Proteomes" id="UP000662314">
    <property type="component" value="Unassembled WGS sequence"/>
</dbReference>
<evidence type="ECO:0000259" key="11">
    <source>
        <dbReference type="Pfam" id="PF02706"/>
    </source>
</evidence>
<evidence type="ECO:0000256" key="8">
    <source>
        <dbReference type="ARBA" id="ARBA00023136"/>
    </source>
</evidence>
<feature type="domain" description="Tyrosine-protein kinase G-rich" evidence="12">
    <location>
        <begin position="373"/>
        <end position="449"/>
    </location>
</feature>
<dbReference type="GO" id="GO:0005886">
    <property type="term" value="C:plasma membrane"/>
    <property type="evidence" value="ECO:0007669"/>
    <property type="project" value="UniProtKB-SubCell"/>
</dbReference>
<gene>
    <name evidence="13" type="ORF">I8752_08240</name>
</gene>
<dbReference type="Pfam" id="PF10609">
    <property type="entry name" value="ParA"/>
    <property type="match status" value="1"/>
</dbReference>
<dbReference type="InterPro" id="IPR003856">
    <property type="entry name" value="LPS_length_determ_N"/>
</dbReference>
<evidence type="ECO:0000256" key="6">
    <source>
        <dbReference type="ARBA" id="ARBA00022840"/>
    </source>
</evidence>
<evidence type="ECO:0000256" key="3">
    <source>
        <dbReference type="ARBA" id="ARBA00022475"/>
    </source>
</evidence>
<feature type="coiled-coil region" evidence="9">
    <location>
        <begin position="370"/>
        <end position="397"/>
    </location>
</feature>
<dbReference type="CDD" id="cd05387">
    <property type="entry name" value="BY-kinase"/>
    <property type="match status" value="1"/>
</dbReference>
<dbReference type="GO" id="GO:0004713">
    <property type="term" value="F:protein tyrosine kinase activity"/>
    <property type="evidence" value="ECO:0007669"/>
    <property type="project" value="TreeGrafter"/>
</dbReference>
<name>A0A8J7I3H8_9NOST</name>
<evidence type="ECO:0000256" key="2">
    <source>
        <dbReference type="ARBA" id="ARBA00006683"/>
    </source>
</evidence>
<evidence type="ECO:0000256" key="9">
    <source>
        <dbReference type="SAM" id="Coils"/>
    </source>
</evidence>
<dbReference type="AlphaFoldDB" id="A0A8J7I3H8"/>
<keyword evidence="5" id="KW-0547">Nucleotide-binding</keyword>
<evidence type="ECO:0000256" key="4">
    <source>
        <dbReference type="ARBA" id="ARBA00022692"/>
    </source>
</evidence>
<evidence type="ECO:0000256" key="5">
    <source>
        <dbReference type="ARBA" id="ARBA00022741"/>
    </source>
</evidence>
<feature type="transmembrane region" description="Helical" evidence="10">
    <location>
        <begin position="25"/>
        <end position="44"/>
    </location>
</feature>
<dbReference type="Pfam" id="PF13807">
    <property type="entry name" value="GNVR"/>
    <property type="match status" value="1"/>
</dbReference>
<evidence type="ECO:0000256" key="1">
    <source>
        <dbReference type="ARBA" id="ARBA00004651"/>
    </source>
</evidence>
<dbReference type="NCBIfam" id="TIGR01007">
    <property type="entry name" value="eps_fam"/>
    <property type="match status" value="1"/>
</dbReference>
<dbReference type="InterPro" id="IPR027417">
    <property type="entry name" value="P-loop_NTPase"/>
</dbReference>
<evidence type="ECO:0000256" key="10">
    <source>
        <dbReference type="SAM" id="Phobius"/>
    </source>
</evidence>
<feature type="transmembrane region" description="Helical" evidence="10">
    <location>
        <begin position="430"/>
        <end position="451"/>
    </location>
</feature>
<dbReference type="EMBL" id="JAECZA010000022">
    <property type="protein sequence ID" value="MBH8573008.1"/>
    <property type="molecule type" value="Genomic_DNA"/>
</dbReference>
<feature type="domain" description="Polysaccharide chain length determinant N-terminal" evidence="11">
    <location>
        <begin position="10"/>
        <end position="106"/>
    </location>
</feature>
<keyword evidence="6" id="KW-0067">ATP-binding</keyword>
<dbReference type="PANTHER" id="PTHR32309:SF13">
    <property type="entry name" value="FERRIC ENTEROBACTIN TRANSPORT PROTEIN FEPE"/>
    <property type="match status" value="1"/>
</dbReference>
<keyword evidence="4 10" id="KW-0812">Transmembrane</keyword>
<keyword evidence="14" id="KW-1185">Reference proteome</keyword>